<evidence type="ECO:0000313" key="4">
    <source>
        <dbReference type="Proteomes" id="UP000594262"/>
    </source>
</evidence>
<dbReference type="GeneID" id="136821272"/>
<keyword evidence="2" id="KW-1133">Transmembrane helix</keyword>
<feature type="region of interest" description="Disordered" evidence="1">
    <location>
        <begin position="1"/>
        <end position="23"/>
    </location>
</feature>
<dbReference type="OrthoDB" id="5964156at2759"/>
<name>A0A7M5XB14_9CNID</name>
<keyword evidence="2" id="KW-0812">Transmembrane</keyword>
<feature type="region of interest" description="Disordered" evidence="1">
    <location>
        <begin position="763"/>
        <end position="784"/>
    </location>
</feature>
<dbReference type="PANTHER" id="PTHR33361:SF2">
    <property type="entry name" value="DUF885 DOMAIN-CONTAINING PROTEIN"/>
    <property type="match status" value="1"/>
</dbReference>
<protein>
    <submittedName>
        <fullName evidence="3">Uncharacterized protein</fullName>
    </submittedName>
</protein>
<reference evidence="3" key="1">
    <citation type="submission" date="2021-01" db="UniProtKB">
        <authorList>
            <consortium name="EnsemblMetazoa"/>
        </authorList>
    </citation>
    <scope>IDENTIFICATION</scope>
</reference>
<keyword evidence="4" id="KW-1185">Reference proteome</keyword>
<accession>A0A7M5XB14</accession>
<dbReference type="InterPro" id="IPR010281">
    <property type="entry name" value="DUF885"/>
</dbReference>
<dbReference type="Proteomes" id="UP000594262">
    <property type="component" value="Unplaced"/>
</dbReference>
<evidence type="ECO:0000256" key="2">
    <source>
        <dbReference type="SAM" id="Phobius"/>
    </source>
</evidence>
<feature type="transmembrane region" description="Helical" evidence="2">
    <location>
        <begin position="41"/>
        <end position="65"/>
    </location>
</feature>
<dbReference type="Pfam" id="PF05960">
    <property type="entry name" value="DUF885"/>
    <property type="match status" value="1"/>
</dbReference>
<organism evidence="3 4">
    <name type="scientific">Clytia hemisphaerica</name>
    <dbReference type="NCBI Taxonomy" id="252671"/>
    <lineage>
        <taxon>Eukaryota</taxon>
        <taxon>Metazoa</taxon>
        <taxon>Cnidaria</taxon>
        <taxon>Hydrozoa</taxon>
        <taxon>Hydroidolina</taxon>
        <taxon>Leptothecata</taxon>
        <taxon>Obeliida</taxon>
        <taxon>Clytiidae</taxon>
        <taxon>Clytia</taxon>
    </lineage>
</organism>
<proteinExistence type="predicted"/>
<dbReference type="RefSeq" id="XP_066933605.1">
    <property type="nucleotide sequence ID" value="XM_067077504.1"/>
</dbReference>
<keyword evidence="2" id="KW-0472">Membrane</keyword>
<dbReference type="AlphaFoldDB" id="A0A7M5XB14"/>
<dbReference type="PANTHER" id="PTHR33361">
    <property type="entry name" value="GLR0591 PROTEIN"/>
    <property type="match status" value="1"/>
</dbReference>
<sequence length="805" mass="93466">MSSEHETELIPGQSKTKQDGESNEVRTLIKNPIPAIKHQKIFHIVLGVALFFFILGLVFLIFGVYSYKKSLCQEDGRSISLNKDQKKFRSFLKDTFNLYHENYPNEAYTDPSLQPRQYFEKFVPYDPSWKSLKSRTDHAIRLQKELKDLDINLSNLRPREKKAYAQLEHFLESIFGNPYDENYYTGDWMLGTNYGCWQRFCELFQPLDKIFQHKKFVPETYNDLNKIVSKLKLFKNSIENYKHNIVLGVRTGMVRPSEVCQNGYDIFVSLSPKVKHLGAKGVLKERYTKTLLDSKYYDKISVKDVEAFKTQHKVKNITEKMSDVLLDYLGKPLHEFIEFLKTNHSRHCVPSSVSSGLANLPLKRVWLDQKETDIETTQKLPTGEILKGAKSYEMILPYFTTTSKYDVSSINSLGETEKQKLYKRIKDIAVQIIKKPEAESIRELKIDLEHPRHFFNTTPIPEEENGQTGGSRCHDMKTARKYCPVRYEAMQAWFEYVQMTMARLHPMLVNMFYQAGDKVTTPNCAIGLRANFNPGLTSHFYTQSDSKCSTQAYYNIPFFTKKPGPKYGIYSVVGHETRPGHHTQSQGFNEHFSSSGNNDVIDWLNTITYYSAFTEGWALYAENPLLAVETDLYKNEPLQEYGMIKWQIWRALRLVVDTGLHFRGMKLNEALKLFAEFAWDETDQSYTDVVRYMGLPGQATSYTIGQLAIIQMRKEVEDALGDEFNEKEFHYIILSQGSAPLQYLQDYTKDFIRCKLKPDSSPDCPSILDPKRANHPKMKSEKIGTDERWEQVRSVLHGRHNKHYH</sequence>
<evidence type="ECO:0000256" key="1">
    <source>
        <dbReference type="SAM" id="MobiDB-lite"/>
    </source>
</evidence>
<evidence type="ECO:0000313" key="3">
    <source>
        <dbReference type="EnsemblMetazoa" id="CLYHEMP020524.2"/>
    </source>
</evidence>
<dbReference type="EnsemblMetazoa" id="CLYHEMT020524.2">
    <property type="protein sequence ID" value="CLYHEMP020524.2"/>
    <property type="gene ID" value="CLYHEMG020524"/>
</dbReference>